<evidence type="ECO:0000256" key="3">
    <source>
        <dbReference type="ARBA" id="ARBA00022723"/>
    </source>
</evidence>
<evidence type="ECO:0000313" key="10">
    <source>
        <dbReference type="Proteomes" id="UP000007151"/>
    </source>
</evidence>
<evidence type="ECO:0000256" key="1">
    <source>
        <dbReference type="ARBA" id="ARBA00001946"/>
    </source>
</evidence>
<dbReference type="Pfam" id="PF13419">
    <property type="entry name" value="HAD_2"/>
    <property type="match status" value="1"/>
</dbReference>
<evidence type="ECO:0000256" key="7">
    <source>
        <dbReference type="ARBA" id="ARBA00066578"/>
    </source>
</evidence>
<dbReference type="FunFam" id="3.40.50.1000:FF:000055">
    <property type="entry name" value="Haloacid dehalogenase-like hydrolase family protein"/>
    <property type="match status" value="1"/>
</dbReference>
<organism evidence="9 10">
    <name type="scientific">Danaus plexippus plexippus</name>
    <dbReference type="NCBI Taxonomy" id="278856"/>
    <lineage>
        <taxon>Eukaryota</taxon>
        <taxon>Metazoa</taxon>
        <taxon>Ecdysozoa</taxon>
        <taxon>Arthropoda</taxon>
        <taxon>Hexapoda</taxon>
        <taxon>Insecta</taxon>
        <taxon>Pterygota</taxon>
        <taxon>Neoptera</taxon>
        <taxon>Endopterygota</taxon>
        <taxon>Lepidoptera</taxon>
        <taxon>Glossata</taxon>
        <taxon>Ditrysia</taxon>
        <taxon>Papilionoidea</taxon>
        <taxon>Nymphalidae</taxon>
        <taxon>Danainae</taxon>
        <taxon>Danaini</taxon>
        <taxon>Danaina</taxon>
        <taxon>Danaus</taxon>
        <taxon>Danaus</taxon>
    </lineage>
</organism>
<keyword evidence="5" id="KW-0460">Magnesium</keyword>
<dbReference type="EC" id="3.1.3.96" evidence="7"/>
<dbReference type="NCBIfam" id="TIGR01509">
    <property type="entry name" value="HAD-SF-IA-v3"/>
    <property type="match status" value="1"/>
</dbReference>
<sequence length="217" mass="24545">MDGLILNTEHLYTVAFQNIVSRYGKNYTFELKMRLMGSQSHELAKIITEELELPLTPDEFLVETRKQFQELFPQTELMPGAERLIRHLDNKCIPIGLATSSSEDSYHLKVDKHHQELFSLFPYKTFGSSDPDVARGKPYPDIFLVAASKFPENPKVEQCLVFEDSVNGVRAGLAAGMQVVMVPDPRVNKILTEEATLVLGSLEEFKPELFGLPPFED</sequence>
<name>A0A212FKC6_DANPL</name>
<reference evidence="9 10" key="1">
    <citation type="journal article" date="2011" name="Cell">
        <title>The monarch butterfly genome yields insights into long-distance migration.</title>
        <authorList>
            <person name="Zhan S."/>
            <person name="Merlin C."/>
            <person name="Boore J.L."/>
            <person name="Reppert S.M."/>
        </authorList>
    </citation>
    <scope>NUCLEOTIDE SEQUENCE [LARGE SCALE GENOMIC DNA]</scope>
    <source>
        <strain evidence="9">F-2</strain>
    </source>
</reference>
<keyword evidence="4 9" id="KW-0378">Hydrolase</keyword>
<dbReference type="InParanoid" id="A0A212FKC6"/>
<evidence type="ECO:0000256" key="6">
    <source>
        <dbReference type="ARBA" id="ARBA00052504"/>
    </source>
</evidence>
<dbReference type="GO" id="GO:1990738">
    <property type="term" value="F:pseudouridine 5'-phosphatase activity"/>
    <property type="evidence" value="ECO:0007669"/>
    <property type="project" value="UniProtKB-EC"/>
</dbReference>
<dbReference type="Gene3D" id="1.10.150.240">
    <property type="entry name" value="Putative phosphatase, domain 2"/>
    <property type="match status" value="1"/>
</dbReference>
<accession>A0A212FKC6</accession>
<evidence type="ECO:0000256" key="5">
    <source>
        <dbReference type="ARBA" id="ARBA00022842"/>
    </source>
</evidence>
<dbReference type="Gene3D" id="3.40.50.1000">
    <property type="entry name" value="HAD superfamily/HAD-like"/>
    <property type="match status" value="1"/>
</dbReference>
<comment type="caution">
    <text evidence="9">The sequence shown here is derived from an EMBL/GenBank/DDBJ whole genome shotgun (WGS) entry which is preliminary data.</text>
</comment>
<gene>
    <name evidence="9" type="ORF">KGM_204688</name>
</gene>
<dbReference type="PANTHER" id="PTHR18901:SF38">
    <property type="entry name" value="PSEUDOURIDINE-5'-PHOSPHATASE"/>
    <property type="match status" value="1"/>
</dbReference>
<dbReference type="FunCoup" id="A0A212FKC6">
    <property type="interactions" value="395"/>
</dbReference>
<comment type="similarity">
    <text evidence="2">Belongs to the HAD-like hydrolase superfamily. CbbY/CbbZ/Gph/YieH family.</text>
</comment>
<dbReference type="KEGG" id="dpl:KGM_204688"/>
<dbReference type="STRING" id="278856.A0A212FKC6"/>
<dbReference type="eggNOG" id="KOG2914">
    <property type="taxonomic scope" value="Eukaryota"/>
</dbReference>
<keyword evidence="10" id="KW-1185">Reference proteome</keyword>
<evidence type="ECO:0000256" key="4">
    <source>
        <dbReference type="ARBA" id="ARBA00022801"/>
    </source>
</evidence>
<keyword evidence="3" id="KW-0479">Metal-binding</keyword>
<evidence type="ECO:0000256" key="8">
    <source>
        <dbReference type="ARBA" id="ARBA00083904"/>
    </source>
</evidence>
<comment type="cofactor">
    <cofactor evidence="1">
        <name>Mg(2+)</name>
        <dbReference type="ChEBI" id="CHEBI:18420"/>
    </cofactor>
</comment>
<evidence type="ECO:0000256" key="2">
    <source>
        <dbReference type="ARBA" id="ARBA00006171"/>
    </source>
</evidence>
<evidence type="ECO:0000313" key="9">
    <source>
        <dbReference type="EMBL" id="OWR54191.1"/>
    </source>
</evidence>
<dbReference type="EMBL" id="AGBW02008070">
    <property type="protein sequence ID" value="OWR54191.1"/>
    <property type="molecule type" value="Genomic_DNA"/>
</dbReference>
<dbReference type="GO" id="GO:0046872">
    <property type="term" value="F:metal ion binding"/>
    <property type="evidence" value="ECO:0007669"/>
    <property type="project" value="UniProtKB-KW"/>
</dbReference>
<dbReference type="PANTHER" id="PTHR18901">
    <property type="entry name" value="2-DEOXYGLUCOSE-6-PHOSPHATE PHOSPHATASE 2"/>
    <property type="match status" value="1"/>
</dbReference>
<dbReference type="SUPFAM" id="SSF56784">
    <property type="entry name" value="HAD-like"/>
    <property type="match status" value="1"/>
</dbReference>
<proteinExistence type="inferred from homology"/>
<dbReference type="AlphaFoldDB" id="A0A212FKC6"/>
<dbReference type="Proteomes" id="UP000007151">
    <property type="component" value="Unassembled WGS sequence"/>
</dbReference>
<dbReference type="InterPro" id="IPR023198">
    <property type="entry name" value="PGP-like_dom2"/>
</dbReference>
<dbReference type="InterPro" id="IPR023214">
    <property type="entry name" value="HAD_sf"/>
</dbReference>
<comment type="catalytic activity">
    <reaction evidence="6">
        <text>psi-UMP + H2O = pseudouridine + phosphate</text>
        <dbReference type="Rhea" id="RHEA:10944"/>
        <dbReference type="ChEBI" id="CHEBI:15377"/>
        <dbReference type="ChEBI" id="CHEBI:17802"/>
        <dbReference type="ChEBI" id="CHEBI:43474"/>
        <dbReference type="ChEBI" id="CHEBI:58380"/>
        <dbReference type="EC" id="3.1.3.96"/>
    </reaction>
</comment>
<protein>
    <recommendedName>
        <fullName evidence="7">pseudouridine 5'-phosphatase</fullName>
        <ecNumber evidence="7">3.1.3.96</ecNumber>
    </recommendedName>
    <alternativeName>
        <fullName evidence="8">Pseudouridine-5'-monophosphatase</fullName>
    </alternativeName>
</protein>
<dbReference type="FunFam" id="1.10.150.240:FF:000001">
    <property type="entry name" value="Haloacid dehalogenase-like hydrolase domain"/>
    <property type="match status" value="1"/>
</dbReference>
<dbReference type="InterPro" id="IPR036412">
    <property type="entry name" value="HAD-like_sf"/>
</dbReference>
<dbReference type="InterPro" id="IPR041492">
    <property type="entry name" value="HAD_2"/>
</dbReference>
<dbReference type="InterPro" id="IPR006439">
    <property type="entry name" value="HAD-SF_hydro_IA"/>
</dbReference>